<keyword evidence="3" id="KW-0202">Cytokine</keyword>
<dbReference type="OrthoDB" id="6093351at2759"/>
<gene>
    <name evidence="7" type="primary">LOC121393569</name>
</gene>
<dbReference type="PaxDb" id="8355-A0A1L8GCG2"/>
<reference evidence="7" key="1">
    <citation type="submission" date="2025-08" db="UniProtKB">
        <authorList>
            <consortium name="RefSeq"/>
        </authorList>
    </citation>
    <scope>IDENTIFICATION</scope>
    <source>
        <strain evidence="7">J_2021</strain>
        <tissue evidence="7">Erythrocytes</tissue>
    </source>
</reference>
<evidence type="ECO:0000256" key="4">
    <source>
        <dbReference type="ARBA" id="ARBA00022525"/>
    </source>
</evidence>
<evidence type="ECO:0000313" key="7">
    <source>
        <dbReference type="RefSeq" id="XP_041418325.1"/>
    </source>
</evidence>
<evidence type="ECO:0000313" key="6">
    <source>
        <dbReference type="Proteomes" id="UP000186698"/>
    </source>
</evidence>
<dbReference type="CTD" id="121393569"/>
<dbReference type="Proteomes" id="UP000186698">
    <property type="component" value="Chromosome 5L"/>
</dbReference>
<comment type="subcellular location">
    <subcellularLocation>
        <location evidence="1">Secreted</location>
    </subcellularLocation>
</comment>
<dbReference type="InterPro" id="IPR020440">
    <property type="entry name" value="IL-17_chr"/>
</dbReference>
<dbReference type="InterPro" id="IPR010345">
    <property type="entry name" value="IL-17_fam"/>
</dbReference>
<proteinExistence type="inferred from homology"/>
<dbReference type="STRING" id="8355.A0A1L8GCG2"/>
<dbReference type="GeneID" id="121393569"/>
<dbReference type="RefSeq" id="XP_041418325.1">
    <property type="nucleotide sequence ID" value="XM_041562391.1"/>
</dbReference>
<evidence type="ECO:0000256" key="2">
    <source>
        <dbReference type="ARBA" id="ARBA00007236"/>
    </source>
</evidence>
<dbReference type="InterPro" id="IPR029034">
    <property type="entry name" value="Cystine-knot_cytokine"/>
</dbReference>
<keyword evidence="4" id="KW-0964">Secreted</keyword>
<dbReference type="Pfam" id="PF06083">
    <property type="entry name" value="IL17"/>
    <property type="match status" value="1"/>
</dbReference>
<protein>
    <submittedName>
        <fullName evidence="7">Interleukin-17A-like</fullName>
    </submittedName>
</protein>
<comment type="similarity">
    <text evidence="2">Belongs to the IL-17 family.</text>
</comment>
<dbReference type="Gene3D" id="2.10.90.10">
    <property type="entry name" value="Cystine-knot cytokines"/>
    <property type="match status" value="1"/>
</dbReference>
<sequence>MFEKRHSSMLLVTLVLLMAANAFSKKCPSTKEMFRFSQNIRLRVNFSSIRLKNTENGQMHLRSISPWNYSINMDEKRFPAAINVARCLHTNCLDSEGNIDFSLVSVPILQEMFVLRREVKGCTTCFWLEKQTVPVGCTCVRAHVEV</sequence>
<evidence type="ECO:0000256" key="5">
    <source>
        <dbReference type="ARBA" id="ARBA00022729"/>
    </source>
</evidence>
<dbReference type="AlphaFoldDB" id="A0A1L8GCG2"/>
<dbReference type="KEGG" id="xla:121393569"/>
<name>A0A1L8GCG2_XENLA</name>
<keyword evidence="6" id="KW-1185">Reference proteome</keyword>
<accession>A0A1L8GCG2</accession>
<dbReference type="GO" id="GO:0005125">
    <property type="term" value="F:cytokine activity"/>
    <property type="evidence" value="ECO:0007669"/>
    <property type="project" value="UniProtKB-KW"/>
</dbReference>
<evidence type="ECO:0000256" key="1">
    <source>
        <dbReference type="ARBA" id="ARBA00004613"/>
    </source>
</evidence>
<evidence type="ECO:0000256" key="3">
    <source>
        <dbReference type="ARBA" id="ARBA00022514"/>
    </source>
</evidence>
<dbReference type="GO" id="GO:0005615">
    <property type="term" value="C:extracellular space"/>
    <property type="evidence" value="ECO:0007669"/>
    <property type="project" value="UniProtKB-KW"/>
</dbReference>
<organism evidence="6 7">
    <name type="scientific">Xenopus laevis</name>
    <name type="common">African clawed frog</name>
    <dbReference type="NCBI Taxonomy" id="8355"/>
    <lineage>
        <taxon>Eukaryota</taxon>
        <taxon>Metazoa</taxon>
        <taxon>Chordata</taxon>
        <taxon>Craniata</taxon>
        <taxon>Vertebrata</taxon>
        <taxon>Euteleostomi</taxon>
        <taxon>Amphibia</taxon>
        <taxon>Batrachia</taxon>
        <taxon>Anura</taxon>
        <taxon>Pipoidea</taxon>
        <taxon>Pipidae</taxon>
        <taxon>Xenopodinae</taxon>
        <taxon>Xenopus</taxon>
        <taxon>Xenopus</taxon>
    </lineage>
</organism>
<dbReference type="SUPFAM" id="SSF57501">
    <property type="entry name" value="Cystine-knot cytokines"/>
    <property type="match status" value="1"/>
</dbReference>
<dbReference type="GO" id="GO:0006954">
    <property type="term" value="P:inflammatory response"/>
    <property type="evidence" value="ECO:0007669"/>
    <property type="project" value="InterPro"/>
</dbReference>
<dbReference type="PRINTS" id="PR01932">
    <property type="entry name" value="INTRLEUKIN17"/>
</dbReference>
<keyword evidence="5" id="KW-0732">Signal</keyword>